<dbReference type="InterPro" id="IPR009506">
    <property type="entry name" value="YjiS-like"/>
</dbReference>
<gene>
    <name evidence="2" type="ORF">EI163_14155</name>
</gene>
<proteinExistence type="predicted"/>
<reference evidence="2 3" key="1">
    <citation type="submission" date="2020-07" db="EMBL/GenBank/DDBJ databases">
        <title>Halophilic bacteria isolated from french cheeses.</title>
        <authorList>
            <person name="Kothe C.I."/>
            <person name="Farah-Kraiem B."/>
            <person name="Renault P."/>
            <person name="Dridi B."/>
        </authorList>
    </citation>
    <scope>NUCLEOTIDE SEQUENCE [LARGE SCALE GENOMIC DNA]</scope>
    <source>
        <strain evidence="2 3">FME16</strain>
    </source>
</reference>
<evidence type="ECO:0000313" key="2">
    <source>
        <dbReference type="EMBL" id="MBE0404685.1"/>
    </source>
</evidence>
<keyword evidence="3" id="KW-1185">Reference proteome</keyword>
<sequence length="54" mass="6435">MDDSLAQLRSQICAHRERSRRQLLTLDDRLLRDIGITRAQAQREGRKSFWKHTT</sequence>
<dbReference type="Pfam" id="PF06568">
    <property type="entry name" value="YjiS-like"/>
    <property type="match status" value="1"/>
</dbReference>
<comment type="caution">
    <text evidence="2">The sequence shown here is derived from an EMBL/GenBank/DDBJ whole genome shotgun (WGS) entry which is preliminary data.</text>
</comment>
<protein>
    <submittedName>
        <fullName evidence="2">DUF1127 domain-containing protein</fullName>
    </submittedName>
</protein>
<name>A0ABR9FDW9_9GAMM</name>
<dbReference type="Proteomes" id="UP000754821">
    <property type="component" value="Unassembled WGS sequence"/>
</dbReference>
<feature type="domain" description="YjiS-like" evidence="1">
    <location>
        <begin position="15"/>
        <end position="41"/>
    </location>
</feature>
<dbReference type="EMBL" id="RRZC01000017">
    <property type="protein sequence ID" value="MBE0404685.1"/>
    <property type="molecule type" value="Genomic_DNA"/>
</dbReference>
<evidence type="ECO:0000259" key="1">
    <source>
        <dbReference type="Pfam" id="PF06568"/>
    </source>
</evidence>
<accession>A0ABR9FDW9</accession>
<organism evidence="2 3">
    <name type="scientific">Halomonas citrativorans</name>
    <dbReference type="NCBI Taxonomy" id="2742612"/>
    <lineage>
        <taxon>Bacteria</taxon>
        <taxon>Pseudomonadati</taxon>
        <taxon>Pseudomonadota</taxon>
        <taxon>Gammaproteobacteria</taxon>
        <taxon>Oceanospirillales</taxon>
        <taxon>Halomonadaceae</taxon>
        <taxon>Halomonas</taxon>
    </lineage>
</organism>
<evidence type="ECO:0000313" key="3">
    <source>
        <dbReference type="Proteomes" id="UP000754821"/>
    </source>
</evidence>
<dbReference type="RefSeq" id="WP_192528223.1">
    <property type="nucleotide sequence ID" value="NZ_JABUYX010000004.1"/>
</dbReference>